<sequence length="193" mass="22890">MSLETTQPCFVYSNKGRGIPIPLHVIHYDPLLNSLKNVTRILCTPCDRVPVSSIWMFESGMRRLCFGQVCERKELLNINVNQQVHDTSQVKFSKEKEISVIVIELFQTVPTELYITCVFNTYNRAIRYFSNDTFKNILLLLKKRFHVDVKFLCYRNLENQIISIENEKDWKVLLWILEKRKEKDLKLYLARNI</sequence>
<dbReference type="Proteomes" id="UP000789706">
    <property type="component" value="Unassembled WGS sequence"/>
</dbReference>
<dbReference type="OrthoDB" id="10335872at2759"/>
<proteinExistence type="predicted"/>
<evidence type="ECO:0000313" key="2">
    <source>
        <dbReference type="Proteomes" id="UP000789706"/>
    </source>
</evidence>
<comment type="caution">
    <text evidence="1">The sequence shown here is derived from an EMBL/GenBank/DDBJ whole genome shotgun (WGS) entry which is preliminary data.</text>
</comment>
<name>A0A9N9A231_9GLOM</name>
<dbReference type="AlphaFoldDB" id="A0A9N9A231"/>
<accession>A0A9N9A231</accession>
<dbReference type="EMBL" id="CAJVPK010000469">
    <property type="protein sequence ID" value="CAG8514263.1"/>
    <property type="molecule type" value="Genomic_DNA"/>
</dbReference>
<keyword evidence="2" id="KW-1185">Reference proteome</keyword>
<gene>
    <name evidence="1" type="ORF">DEBURN_LOCUS5336</name>
</gene>
<protein>
    <submittedName>
        <fullName evidence="1">9239_t:CDS:1</fullName>
    </submittedName>
</protein>
<organism evidence="1 2">
    <name type="scientific">Diversispora eburnea</name>
    <dbReference type="NCBI Taxonomy" id="1213867"/>
    <lineage>
        <taxon>Eukaryota</taxon>
        <taxon>Fungi</taxon>
        <taxon>Fungi incertae sedis</taxon>
        <taxon>Mucoromycota</taxon>
        <taxon>Glomeromycotina</taxon>
        <taxon>Glomeromycetes</taxon>
        <taxon>Diversisporales</taxon>
        <taxon>Diversisporaceae</taxon>
        <taxon>Diversispora</taxon>
    </lineage>
</organism>
<reference evidence="1" key="1">
    <citation type="submission" date="2021-06" db="EMBL/GenBank/DDBJ databases">
        <authorList>
            <person name="Kallberg Y."/>
            <person name="Tangrot J."/>
            <person name="Rosling A."/>
        </authorList>
    </citation>
    <scope>NUCLEOTIDE SEQUENCE</scope>
    <source>
        <strain evidence="1">AZ414A</strain>
    </source>
</reference>
<evidence type="ECO:0000313" key="1">
    <source>
        <dbReference type="EMBL" id="CAG8514263.1"/>
    </source>
</evidence>